<comment type="subcellular location">
    <subcellularLocation>
        <location evidence="1">Cell outer membrane</location>
        <topology evidence="1">Multi-pass membrane protein</topology>
    </subcellularLocation>
</comment>
<evidence type="ECO:0000256" key="5">
    <source>
        <dbReference type="ARBA" id="ARBA00022729"/>
    </source>
</evidence>
<dbReference type="Proteomes" id="UP001501469">
    <property type="component" value="Unassembled WGS sequence"/>
</dbReference>
<keyword evidence="10" id="KW-1185">Reference proteome</keyword>
<accession>A0ABP7U9U5</accession>
<evidence type="ECO:0000256" key="4">
    <source>
        <dbReference type="ARBA" id="ARBA00022692"/>
    </source>
</evidence>
<evidence type="ECO:0000313" key="9">
    <source>
        <dbReference type="EMBL" id="GAA4038572.1"/>
    </source>
</evidence>
<keyword evidence="7" id="KW-0998">Cell outer membrane</keyword>
<comment type="similarity">
    <text evidence="2">Belongs to the OmpP1/FadL family.</text>
</comment>
<name>A0ABP7U9U5_9BACT</name>
<evidence type="ECO:0000256" key="6">
    <source>
        <dbReference type="ARBA" id="ARBA00023136"/>
    </source>
</evidence>
<reference evidence="10" key="1">
    <citation type="journal article" date="2019" name="Int. J. Syst. Evol. Microbiol.">
        <title>The Global Catalogue of Microorganisms (GCM) 10K type strain sequencing project: providing services to taxonomists for standard genome sequencing and annotation.</title>
        <authorList>
            <consortium name="The Broad Institute Genomics Platform"/>
            <consortium name="The Broad Institute Genome Sequencing Center for Infectious Disease"/>
            <person name="Wu L."/>
            <person name="Ma J."/>
        </authorList>
    </citation>
    <scope>NUCLEOTIDE SEQUENCE [LARGE SCALE GENOMIC DNA]</scope>
    <source>
        <strain evidence="10">JCM 17225</strain>
    </source>
</reference>
<dbReference type="PANTHER" id="PTHR35093:SF8">
    <property type="entry name" value="OUTER MEMBRANE PROTEIN NMB0088-RELATED"/>
    <property type="match status" value="1"/>
</dbReference>
<evidence type="ECO:0000256" key="8">
    <source>
        <dbReference type="SAM" id="SignalP"/>
    </source>
</evidence>
<evidence type="ECO:0000256" key="7">
    <source>
        <dbReference type="ARBA" id="ARBA00023237"/>
    </source>
</evidence>
<dbReference type="EMBL" id="BAABDK010000017">
    <property type="protein sequence ID" value="GAA4038572.1"/>
    <property type="molecule type" value="Genomic_DNA"/>
</dbReference>
<keyword evidence="4" id="KW-0812">Transmembrane</keyword>
<sequence>MTVKRLLLAGGALLASASAASASGFQVYLPGHKSNGMGGVGVGLSLDQSAMFLNPGALAMVRANGVVLGANATFARVAFRSENGGPQRDLQPTVTTPFNFYASFGPKDGKFKAGIAVYTPAGSKLVYADGWEGRAALTQIDLKSVFVQPTLSYAITPQLSVGAGLTILALGSVNLQRDISALPYPGATIELDGKTKTQFGVNAGIMFKPSEKLSVGISYTSKVNAMVEDGTVTVKGLPDATPGSPSYSASRRINPGFTATNFAASLPIPAHAAIGIGLMPTEKLTIGLDVVWTQWSAYRELRFDFSGNNGNGDYAAVGTPGQPGSFPASTGTPGLVGGNNTSISKRNYQDVLAFRLGAQYKVTEALTVRGGVVYDQSPVRDGYVTPETPDNDRLALTTGLSYDVSEKFGIDASYQFIQILKRTQTQSQLLDNGTTDRVAGTYNSFIHVPGVGVHYNF</sequence>
<dbReference type="Pfam" id="PF03349">
    <property type="entry name" value="Toluene_X"/>
    <property type="match status" value="1"/>
</dbReference>
<dbReference type="InterPro" id="IPR005017">
    <property type="entry name" value="OMPP1/FadL/TodX"/>
</dbReference>
<evidence type="ECO:0000256" key="3">
    <source>
        <dbReference type="ARBA" id="ARBA00022452"/>
    </source>
</evidence>
<dbReference type="PANTHER" id="PTHR35093">
    <property type="entry name" value="OUTER MEMBRANE PROTEIN NMB0088-RELATED"/>
    <property type="match status" value="1"/>
</dbReference>
<evidence type="ECO:0000256" key="1">
    <source>
        <dbReference type="ARBA" id="ARBA00004571"/>
    </source>
</evidence>
<keyword evidence="3" id="KW-1134">Transmembrane beta strand</keyword>
<keyword evidence="6" id="KW-0472">Membrane</keyword>
<keyword evidence="5 8" id="KW-0732">Signal</keyword>
<dbReference type="RefSeq" id="WP_345054918.1">
    <property type="nucleotide sequence ID" value="NZ_BAABDK010000017.1"/>
</dbReference>
<organism evidence="9 10">
    <name type="scientific">Hymenobacter glaciei</name>
    <dbReference type="NCBI Taxonomy" id="877209"/>
    <lineage>
        <taxon>Bacteria</taxon>
        <taxon>Pseudomonadati</taxon>
        <taxon>Bacteroidota</taxon>
        <taxon>Cytophagia</taxon>
        <taxon>Cytophagales</taxon>
        <taxon>Hymenobacteraceae</taxon>
        <taxon>Hymenobacter</taxon>
    </lineage>
</organism>
<evidence type="ECO:0000313" key="10">
    <source>
        <dbReference type="Proteomes" id="UP001501469"/>
    </source>
</evidence>
<feature type="signal peptide" evidence="8">
    <location>
        <begin position="1"/>
        <end position="22"/>
    </location>
</feature>
<comment type="caution">
    <text evidence="9">The sequence shown here is derived from an EMBL/GenBank/DDBJ whole genome shotgun (WGS) entry which is preliminary data.</text>
</comment>
<protein>
    <submittedName>
        <fullName evidence="9">Outer membrane protein transport protein</fullName>
    </submittedName>
</protein>
<dbReference type="Gene3D" id="2.40.160.60">
    <property type="entry name" value="Outer membrane protein transport protein (OMPP1/FadL/TodX)"/>
    <property type="match status" value="1"/>
</dbReference>
<dbReference type="SUPFAM" id="SSF56935">
    <property type="entry name" value="Porins"/>
    <property type="match status" value="1"/>
</dbReference>
<proteinExistence type="inferred from homology"/>
<feature type="chain" id="PRO_5045864416" evidence="8">
    <location>
        <begin position="23"/>
        <end position="457"/>
    </location>
</feature>
<evidence type="ECO:0000256" key="2">
    <source>
        <dbReference type="ARBA" id="ARBA00008163"/>
    </source>
</evidence>
<gene>
    <name evidence="9" type="ORF">GCM10022409_25150</name>
</gene>